<gene>
    <name evidence="5" type="ORF">Poli38472_003646</name>
</gene>
<dbReference type="Proteomes" id="UP000794436">
    <property type="component" value="Unassembled WGS sequence"/>
</dbReference>
<keyword evidence="1" id="KW-0677">Repeat</keyword>
<evidence type="ECO:0000313" key="5">
    <source>
        <dbReference type="EMBL" id="TMW65881.1"/>
    </source>
</evidence>
<dbReference type="InterPro" id="IPR033443">
    <property type="entry name" value="PROP1-like_PPR_dom"/>
</dbReference>
<dbReference type="OrthoDB" id="69593at2759"/>
<protein>
    <recommendedName>
        <fullName evidence="4">PROP1-like PPR domain-containing protein</fullName>
    </recommendedName>
</protein>
<sequence length="653" mass="73860">MLRPTVTAMARAWRVHSTSRVSPWTLQFAAFASQDAVRPNRALSTASSHRKRPTTSPFGHQRHDKSGVTAQLQQLLSNASSQRNFEPDVDFLRQAATALQAVHTPAQLQAARPLCKLVERASTMQASAVGECVRVYEALGEHKHAIELAFRLLENDFFLMNSSLASALQACTARKELVEGFQLFEMALDRGTIPNRTVFSALFVLCGATGEHPLNSPRVQRTLEKMRESEVEMNHTLVHHWMISYAKSGHFDHVQTLFEAMESVVQLRPIENTYAILMDAYAVRGAYDQVMALLETLKKSDELKAALLHYNVALKACGKASELTNAFHLYEEMKDKEIKPDLVTYITMMHAVYHGELGVIDTKKVKAALAGVGAMSLAFVPFIDFEEHWLTALFCGSLVSSMGLAVYMNPDGALRALYPNSDEPQNDTIIEAFFRRLREEDHCGRSMYLWREMTKHGVAADSRVYDVLVRTCVKKRHPELAYEALFEQNLPLIDSESGQFVLPQASTISLLHSLLSQRRLPMADTLFDAARSNRVFQELFQERKDQYTYDLRPFNTVQTRSYAMRRILTQFHEEAKMFAGKNSSNLPDVQFLLLHGYDLLDQLDSEAPQLRALFSMDEMKKEPSGTQYYFRLNVSKARLAEFLANPVVTNTSL</sequence>
<feature type="repeat" description="PPR" evidence="2">
    <location>
        <begin position="306"/>
        <end position="340"/>
    </location>
</feature>
<comment type="caution">
    <text evidence="5">The sequence shown here is derived from an EMBL/GenBank/DDBJ whole genome shotgun (WGS) entry which is preliminary data.</text>
</comment>
<accession>A0A8K1FKB8</accession>
<reference evidence="5" key="1">
    <citation type="submission" date="2019-03" db="EMBL/GenBank/DDBJ databases">
        <title>Long read genome sequence of the mycoparasitic Pythium oligandrum ATCC 38472 isolated from sugarbeet rhizosphere.</title>
        <authorList>
            <person name="Gaulin E."/>
        </authorList>
    </citation>
    <scope>NUCLEOTIDE SEQUENCE</scope>
    <source>
        <strain evidence="5">ATCC 38472_TT</strain>
    </source>
</reference>
<dbReference type="Pfam" id="PF13041">
    <property type="entry name" value="PPR_2"/>
    <property type="match status" value="1"/>
</dbReference>
<evidence type="ECO:0000313" key="6">
    <source>
        <dbReference type="Proteomes" id="UP000794436"/>
    </source>
</evidence>
<dbReference type="InterPro" id="IPR011990">
    <property type="entry name" value="TPR-like_helical_dom_sf"/>
</dbReference>
<dbReference type="NCBIfam" id="TIGR00756">
    <property type="entry name" value="PPR"/>
    <property type="match status" value="1"/>
</dbReference>
<dbReference type="PANTHER" id="PTHR47936:SF1">
    <property type="entry name" value="PENTATRICOPEPTIDE REPEAT-CONTAINING PROTEIN GUN1, CHLOROPLASTIC"/>
    <property type="match status" value="1"/>
</dbReference>
<keyword evidence="6" id="KW-1185">Reference proteome</keyword>
<proteinExistence type="predicted"/>
<feature type="region of interest" description="Disordered" evidence="3">
    <location>
        <begin position="39"/>
        <end position="67"/>
    </location>
</feature>
<dbReference type="Pfam" id="PF17177">
    <property type="entry name" value="PPR_long"/>
    <property type="match status" value="1"/>
</dbReference>
<dbReference type="AlphaFoldDB" id="A0A8K1FKB8"/>
<dbReference type="Gene3D" id="1.25.40.10">
    <property type="entry name" value="Tetratricopeptide repeat domain"/>
    <property type="match status" value="2"/>
</dbReference>
<evidence type="ECO:0000256" key="2">
    <source>
        <dbReference type="PROSITE-ProRule" id="PRU00708"/>
    </source>
</evidence>
<dbReference type="EMBL" id="SPLM01000036">
    <property type="protein sequence ID" value="TMW65881.1"/>
    <property type="molecule type" value="Genomic_DNA"/>
</dbReference>
<dbReference type="PROSITE" id="PS51375">
    <property type="entry name" value="PPR"/>
    <property type="match status" value="1"/>
</dbReference>
<evidence type="ECO:0000256" key="1">
    <source>
        <dbReference type="ARBA" id="ARBA00022737"/>
    </source>
</evidence>
<dbReference type="PANTHER" id="PTHR47936">
    <property type="entry name" value="PPR_LONG DOMAIN-CONTAINING PROTEIN"/>
    <property type="match status" value="1"/>
</dbReference>
<feature type="domain" description="PROP1-like PPR" evidence="4">
    <location>
        <begin position="161"/>
        <end position="297"/>
    </location>
</feature>
<name>A0A8K1FKB8_PYTOL</name>
<dbReference type="InterPro" id="IPR002885">
    <property type="entry name" value="PPR_rpt"/>
</dbReference>
<evidence type="ECO:0000259" key="4">
    <source>
        <dbReference type="Pfam" id="PF17177"/>
    </source>
</evidence>
<evidence type="ECO:0000256" key="3">
    <source>
        <dbReference type="SAM" id="MobiDB-lite"/>
    </source>
</evidence>
<organism evidence="5 6">
    <name type="scientific">Pythium oligandrum</name>
    <name type="common">Mycoparasitic fungus</name>
    <dbReference type="NCBI Taxonomy" id="41045"/>
    <lineage>
        <taxon>Eukaryota</taxon>
        <taxon>Sar</taxon>
        <taxon>Stramenopiles</taxon>
        <taxon>Oomycota</taxon>
        <taxon>Peronosporomycetes</taxon>
        <taxon>Pythiales</taxon>
        <taxon>Pythiaceae</taxon>
        <taxon>Pythium</taxon>
    </lineage>
</organism>